<sequence length="328" mass="36000">MATAEELPRTPTPNYGLNDSISMAAVEEGSNLNISGINNASGLNNMSGIGNMSGMNLDSSFADPNMTRDSSRPATSLSGKGLSSSMILKPEDIPPDIIKRYTDAFKLYEAKKTIKPGKAQPPAEGDDKKGAKKGDDKKKSAPAKKGTDKKGGKNDKTVVEPAVQAPPQPTFTILKGHVLISDLLTLMRALMKNPKEKDLPLYLSILPNSEEVVNRCQLNLDEFLRIMQNAPIPNQDDHFKILDAFETFDDDFKGEFEPEKLKFILATMGEKDLMTQEEIDEILLTFTNPENKSIAYDEFLKTCLSNTNVHDPPPPKTAKKGTKKKATK</sequence>
<dbReference type="STRING" id="5762.D2W2T5"/>
<dbReference type="PANTHER" id="PTHR23048">
    <property type="entry name" value="MYOSIN LIGHT CHAIN 1, 3"/>
    <property type="match status" value="1"/>
</dbReference>
<dbReference type="PANTHER" id="PTHR23048:SF0">
    <property type="entry name" value="CALMODULIN LIKE 3"/>
    <property type="match status" value="1"/>
</dbReference>
<feature type="compositionally biased region" description="Basic residues" evidence="2">
    <location>
        <begin position="317"/>
        <end position="328"/>
    </location>
</feature>
<dbReference type="OrthoDB" id="435273at2759"/>
<dbReference type="GeneID" id="8856562"/>
<feature type="compositionally biased region" description="Polar residues" evidence="2">
    <location>
        <begin position="72"/>
        <end position="86"/>
    </location>
</feature>
<dbReference type="RefSeq" id="XP_002669351.1">
    <property type="nucleotide sequence ID" value="XM_002669305.1"/>
</dbReference>
<evidence type="ECO:0000313" key="4">
    <source>
        <dbReference type="Proteomes" id="UP000006671"/>
    </source>
</evidence>
<dbReference type="EMBL" id="GG738928">
    <property type="protein sequence ID" value="EFC36607.1"/>
    <property type="molecule type" value="Genomic_DNA"/>
</dbReference>
<evidence type="ECO:0000256" key="1">
    <source>
        <dbReference type="ARBA" id="ARBA00022737"/>
    </source>
</evidence>
<dbReference type="KEGG" id="ngr:NAEGRDRAFT_75706"/>
<dbReference type="InParanoid" id="D2W2T5"/>
<organism evidence="4">
    <name type="scientific">Naegleria gruberi</name>
    <name type="common">Amoeba</name>
    <dbReference type="NCBI Taxonomy" id="5762"/>
    <lineage>
        <taxon>Eukaryota</taxon>
        <taxon>Discoba</taxon>
        <taxon>Heterolobosea</taxon>
        <taxon>Tetramitia</taxon>
        <taxon>Eutetramitia</taxon>
        <taxon>Vahlkampfiidae</taxon>
        <taxon>Naegleria</taxon>
    </lineage>
</organism>
<feature type="compositionally biased region" description="Basic and acidic residues" evidence="2">
    <location>
        <begin position="125"/>
        <end position="158"/>
    </location>
</feature>
<dbReference type="AlphaFoldDB" id="D2W2T5"/>
<dbReference type="GO" id="GO:0016460">
    <property type="term" value="C:myosin II complex"/>
    <property type="evidence" value="ECO:0007669"/>
    <property type="project" value="TreeGrafter"/>
</dbReference>
<dbReference type="InterPro" id="IPR011992">
    <property type="entry name" value="EF-hand-dom_pair"/>
</dbReference>
<name>D2W2T5_NAEGR</name>
<accession>D2W2T5</accession>
<evidence type="ECO:0000313" key="3">
    <source>
        <dbReference type="EMBL" id="EFC36607.1"/>
    </source>
</evidence>
<dbReference type="VEuPathDB" id="AmoebaDB:NAEGRDRAFT_75706"/>
<evidence type="ECO:0000256" key="2">
    <source>
        <dbReference type="SAM" id="MobiDB-lite"/>
    </source>
</evidence>
<proteinExistence type="predicted"/>
<dbReference type="SUPFAM" id="SSF47473">
    <property type="entry name" value="EF-hand"/>
    <property type="match status" value="1"/>
</dbReference>
<keyword evidence="1" id="KW-0677">Repeat</keyword>
<feature type="region of interest" description="Disordered" evidence="2">
    <location>
        <begin position="306"/>
        <end position="328"/>
    </location>
</feature>
<dbReference type="OMA" id="PNQDDHF"/>
<feature type="region of interest" description="Disordered" evidence="2">
    <location>
        <begin position="60"/>
        <end position="86"/>
    </location>
</feature>
<dbReference type="Gene3D" id="1.10.238.10">
    <property type="entry name" value="EF-hand"/>
    <property type="match status" value="1"/>
</dbReference>
<feature type="region of interest" description="Disordered" evidence="2">
    <location>
        <begin position="113"/>
        <end position="162"/>
    </location>
</feature>
<protein>
    <submittedName>
        <fullName evidence="3">Predicted protein</fullName>
    </submittedName>
</protein>
<gene>
    <name evidence="3" type="ORF">NAEGRDRAFT_75706</name>
</gene>
<dbReference type="Proteomes" id="UP000006671">
    <property type="component" value="Unassembled WGS sequence"/>
</dbReference>
<keyword evidence="4" id="KW-1185">Reference proteome</keyword>
<dbReference type="InterPro" id="IPR050230">
    <property type="entry name" value="CALM/Myosin/TropC-like"/>
</dbReference>
<reference evidence="3 4" key="1">
    <citation type="journal article" date="2010" name="Cell">
        <title>The genome of Naegleria gruberi illuminates early eukaryotic versatility.</title>
        <authorList>
            <person name="Fritz-Laylin L.K."/>
            <person name="Prochnik S.E."/>
            <person name="Ginger M.L."/>
            <person name="Dacks J.B."/>
            <person name="Carpenter M.L."/>
            <person name="Field M.C."/>
            <person name="Kuo A."/>
            <person name="Paredez A."/>
            <person name="Chapman J."/>
            <person name="Pham J."/>
            <person name="Shu S."/>
            <person name="Neupane R."/>
            <person name="Cipriano M."/>
            <person name="Mancuso J."/>
            <person name="Tu H."/>
            <person name="Salamov A."/>
            <person name="Lindquist E."/>
            <person name="Shapiro H."/>
            <person name="Lucas S."/>
            <person name="Grigoriev I.V."/>
            <person name="Cande W.Z."/>
            <person name="Fulton C."/>
            <person name="Rokhsar D.S."/>
            <person name="Dawson S.C."/>
        </authorList>
    </citation>
    <scope>NUCLEOTIDE SEQUENCE [LARGE SCALE GENOMIC DNA]</scope>
    <source>
        <strain evidence="3 4">NEG-M</strain>
    </source>
</reference>